<keyword evidence="7" id="KW-1185">Reference proteome</keyword>
<evidence type="ECO:0000259" key="5">
    <source>
        <dbReference type="PROSITE" id="PS50949"/>
    </source>
</evidence>
<sequence>MTATPSDLPVGASPAGTATGTISGKPASKVGRGRPRGDGFQVDTGRNLTYSLVQDLGRQIVTHAYGVQNPFPVESELCRRYGVSRPVLREAVKMLTAKGLLTARPRHGTHIQSEERWNMLDPDVLGWLLERKFDNGLLVQFTQMRLGIEPEAAAMAALHASPAQQQALRDAIARMEAAERGEDDPLLSDIAFHVAILDASNNRFFQQLTEFVETALRFSIRRTNARKGVRLASVAEHRAVADAVLSGDVDAARLNHRALIQGALDLLKG</sequence>
<keyword evidence="1" id="KW-0805">Transcription regulation</keyword>
<dbReference type="PANTHER" id="PTHR43537">
    <property type="entry name" value="TRANSCRIPTIONAL REGULATOR, GNTR FAMILY"/>
    <property type="match status" value="1"/>
</dbReference>
<protein>
    <submittedName>
        <fullName evidence="6">FadR family transcriptional regulator</fullName>
    </submittedName>
</protein>
<gene>
    <name evidence="6" type="ORF">JIP62_01215</name>
</gene>
<dbReference type="SUPFAM" id="SSF46785">
    <property type="entry name" value="Winged helix' DNA-binding domain"/>
    <property type="match status" value="1"/>
</dbReference>
<evidence type="ECO:0000313" key="6">
    <source>
        <dbReference type="EMBL" id="QQQ18799.1"/>
    </source>
</evidence>
<organism evidence="6 7">
    <name type="scientific">Brevundimonas vitisensis</name>
    <dbReference type="NCBI Taxonomy" id="2800818"/>
    <lineage>
        <taxon>Bacteria</taxon>
        <taxon>Pseudomonadati</taxon>
        <taxon>Pseudomonadota</taxon>
        <taxon>Alphaproteobacteria</taxon>
        <taxon>Caulobacterales</taxon>
        <taxon>Caulobacteraceae</taxon>
        <taxon>Brevundimonas</taxon>
    </lineage>
</organism>
<reference evidence="6 7" key="1">
    <citation type="submission" date="2021-01" db="EMBL/GenBank/DDBJ databases">
        <title>Brevundimonas vitis sp. nov., an bacterium isolated from grape (Vitis vinifera).</title>
        <authorList>
            <person name="Jiang L."/>
            <person name="Lee J."/>
        </authorList>
    </citation>
    <scope>NUCLEOTIDE SEQUENCE [LARGE SCALE GENOMIC DNA]</scope>
    <source>
        <strain evidence="6 7">GRTSA-9</strain>
    </source>
</reference>
<dbReference type="EMBL" id="CP067977">
    <property type="protein sequence ID" value="QQQ18799.1"/>
    <property type="molecule type" value="Genomic_DNA"/>
</dbReference>
<dbReference type="InterPro" id="IPR036388">
    <property type="entry name" value="WH-like_DNA-bd_sf"/>
</dbReference>
<dbReference type="CDD" id="cd07377">
    <property type="entry name" value="WHTH_GntR"/>
    <property type="match status" value="1"/>
</dbReference>
<keyword evidence="3" id="KW-0804">Transcription</keyword>
<dbReference type="PROSITE" id="PS50949">
    <property type="entry name" value="HTH_GNTR"/>
    <property type="match status" value="1"/>
</dbReference>
<dbReference type="InterPro" id="IPR008920">
    <property type="entry name" value="TF_FadR/GntR_C"/>
</dbReference>
<evidence type="ECO:0000256" key="3">
    <source>
        <dbReference type="ARBA" id="ARBA00023163"/>
    </source>
</evidence>
<evidence type="ECO:0000256" key="4">
    <source>
        <dbReference type="SAM" id="MobiDB-lite"/>
    </source>
</evidence>
<dbReference type="PRINTS" id="PR00035">
    <property type="entry name" value="HTHGNTR"/>
</dbReference>
<dbReference type="Pfam" id="PF00392">
    <property type="entry name" value="GntR"/>
    <property type="match status" value="1"/>
</dbReference>
<name>A0ABX7BMK1_9CAUL</name>
<feature type="domain" description="HTH gntR-type" evidence="5">
    <location>
        <begin position="46"/>
        <end position="114"/>
    </location>
</feature>
<dbReference type="SMART" id="SM00345">
    <property type="entry name" value="HTH_GNTR"/>
    <property type="match status" value="1"/>
</dbReference>
<dbReference type="Gene3D" id="1.20.120.530">
    <property type="entry name" value="GntR ligand-binding domain-like"/>
    <property type="match status" value="1"/>
</dbReference>
<dbReference type="InterPro" id="IPR000524">
    <property type="entry name" value="Tscrpt_reg_HTH_GntR"/>
</dbReference>
<keyword evidence="2" id="KW-0238">DNA-binding</keyword>
<dbReference type="InterPro" id="IPR011711">
    <property type="entry name" value="GntR_C"/>
</dbReference>
<dbReference type="RefSeq" id="WP_201103153.1">
    <property type="nucleotide sequence ID" value="NZ_CP067977.1"/>
</dbReference>
<evidence type="ECO:0000313" key="7">
    <source>
        <dbReference type="Proteomes" id="UP000595448"/>
    </source>
</evidence>
<accession>A0ABX7BMK1</accession>
<dbReference type="PANTHER" id="PTHR43537:SF44">
    <property type="entry name" value="GNTR FAMILY REGULATORY PROTEIN"/>
    <property type="match status" value="1"/>
</dbReference>
<proteinExistence type="predicted"/>
<dbReference type="Pfam" id="PF07729">
    <property type="entry name" value="FCD"/>
    <property type="match status" value="1"/>
</dbReference>
<dbReference type="Gene3D" id="1.10.10.10">
    <property type="entry name" value="Winged helix-like DNA-binding domain superfamily/Winged helix DNA-binding domain"/>
    <property type="match status" value="1"/>
</dbReference>
<evidence type="ECO:0000256" key="2">
    <source>
        <dbReference type="ARBA" id="ARBA00023125"/>
    </source>
</evidence>
<evidence type="ECO:0000256" key="1">
    <source>
        <dbReference type="ARBA" id="ARBA00023015"/>
    </source>
</evidence>
<dbReference type="SMART" id="SM00895">
    <property type="entry name" value="FCD"/>
    <property type="match status" value="1"/>
</dbReference>
<dbReference type="Proteomes" id="UP000595448">
    <property type="component" value="Chromosome"/>
</dbReference>
<dbReference type="InterPro" id="IPR036390">
    <property type="entry name" value="WH_DNA-bd_sf"/>
</dbReference>
<dbReference type="SUPFAM" id="SSF48008">
    <property type="entry name" value="GntR ligand-binding domain-like"/>
    <property type="match status" value="1"/>
</dbReference>
<feature type="region of interest" description="Disordered" evidence="4">
    <location>
        <begin position="1"/>
        <end position="41"/>
    </location>
</feature>